<evidence type="ECO:0008006" key="4">
    <source>
        <dbReference type="Google" id="ProtNLM"/>
    </source>
</evidence>
<organism evidence="2 3">
    <name type="scientific">Enhygromyxa salina</name>
    <dbReference type="NCBI Taxonomy" id="215803"/>
    <lineage>
        <taxon>Bacteria</taxon>
        <taxon>Pseudomonadati</taxon>
        <taxon>Myxococcota</taxon>
        <taxon>Polyangia</taxon>
        <taxon>Nannocystales</taxon>
        <taxon>Nannocystaceae</taxon>
        <taxon>Enhygromyxa</taxon>
    </lineage>
</organism>
<name>A0A0C2CJW7_9BACT</name>
<accession>A0A0C2CJW7</accession>
<gene>
    <name evidence="2" type="ORF">DB30_03501</name>
</gene>
<feature type="region of interest" description="Disordered" evidence="1">
    <location>
        <begin position="78"/>
        <end position="115"/>
    </location>
</feature>
<proteinExistence type="predicted"/>
<sequence>MPADAEAGGALGGVNIRSCSRDVEIIDCDIDGGKGFGIALGHGRYYADDVGLVDRYTVLKEGVTVGVGELVVDEEGAQPDPCLCEEGDDPQGPPTPFEPKTYLPGGPIEDPTLRM</sequence>
<evidence type="ECO:0000313" key="2">
    <source>
        <dbReference type="EMBL" id="KIG11526.1"/>
    </source>
</evidence>
<feature type="compositionally biased region" description="Acidic residues" evidence="1">
    <location>
        <begin position="78"/>
        <end position="89"/>
    </location>
</feature>
<comment type="caution">
    <text evidence="2">The sequence shown here is derived from an EMBL/GenBank/DDBJ whole genome shotgun (WGS) entry which is preliminary data.</text>
</comment>
<dbReference type="AlphaFoldDB" id="A0A0C2CJW7"/>
<reference evidence="2 3" key="1">
    <citation type="submission" date="2014-12" db="EMBL/GenBank/DDBJ databases">
        <title>Genome assembly of Enhygromyxa salina DSM 15201.</title>
        <authorList>
            <person name="Sharma G."/>
            <person name="Subramanian S."/>
        </authorList>
    </citation>
    <scope>NUCLEOTIDE SEQUENCE [LARGE SCALE GENOMIC DNA]</scope>
    <source>
        <strain evidence="2 3">DSM 15201</strain>
    </source>
</reference>
<evidence type="ECO:0000256" key="1">
    <source>
        <dbReference type="SAM" id="MobiDB-lite"/>
    </source>
</evidence>
<protein>
    <recommendedName>
        <fullName evidence="4">Right handed beta helix domain-containing protein</fullName>
    </recommendedName>
</protein>
<dbReference type="EMBL" id="JMCC02000271">
    <property type="protein sequence ID" value="KIG11526.1"/>
    <property type="molecule type" value="Genomic_DNA"/>
</dbReference>
<dbReference type="Proteomes" id="UP000031599">
    <property type="component" value="Unassembled WGS sequence"/>
</dbReference>
<evidence type="ECO:0000313" key="3">
    <source>
        <dbReference type="Proteomes" id="UP000031599"/>
    </source>
</evidence>